<dbReference type="OrthoDB" id="5657095at2"/>
<dbReference type="Gene3D" id="1.25.40.20">
    <property type="entry name" value="Ankyrin repeat-containing domain"/>
    <property type="match status" value="1"/>
</dbReference>
<dbReference type="InterPro" id="IPR036770">
    <property type="entry name" value="Ankyrin_rpt-contain_sf"/>
</dbReference>
<gene>
    <name evidence="1" type="ORF">SAMN05421823_10523</name>
</gene>
<accession>A0A1G9IJF3</accession>
<proteinExistence type="predicted"/>
<reference evidence="1 2" key="1">
    <citation type="submission" date="2016-10" db="EMBL/GenBank/DDBJ databases">
        <authorList>
            <person name="de Groot N.N."/>
        </authorList>
    </citation>
    <scope>NUCLEOTIDE SEQUENCE [LARGE SCALE GENOMIC DNA]</scope>
    <source>
        <strain evidence="1 2">DSM 25186</strain>
    </source>
</reference>
<name>A0A1G9IJF3_9BACT</name>
<dbReference type="RefSeq" id="WP_089682915.1">
    <property type="nucleotide sequence ID" value="NZ_FNFO01000005.1"/>
</dbReference>
<protein>
    <submittedName>
        <fullName evidence="1">Uncharacterized protein</fullName>
    </submittedName>
</protein>
<dbReference type="EMBL" id="FNFO01000005">
    <property type="protein sequence ID" value="SDL25358.1"/>
    <property type="molecule type" value="Genomic_DNA"/>
</dbReference>
<evidence type="ECO:0000313" key="2">
    <source>
        <dbReference type="Proteomes" id="UP000198510"/>
    </source>
</evidence>
<organism evidence="1 2">
    <name type="scientific">Catalinimonas alkaloidigena</name>
    <dbReference type="NCBI Taxonomy" id="1075417"/>
    <lineage>
        <taxon>Bacteria</taxon>
        <taxon>Pseudomonadati</taxon>
        <taxon>Bacteroidota</taxon>
        <taxon>Cytophagia</taxon>
        <taxon>Cytophagales</taxon>
        <taxon>Catalimonadaceae</taxon>
        <taxon>Catalinimonas</taxon>
    </lineage>
</organism>
<dbReference type="Proteomes" id="UP000198510">
    <property type="component" value="Unassembled WGS sequence"/>
</dbReference>
<dbReference type="SUPFAM" id="SSF48403">
    <property type="entry name" value="Ankyrin repeat"/>
    <property type="match status" value="1"/>
</dbReference>
<dbReference type="AlphaFoldDB" id="A0A1G9IJF3"/>
<evidence type="ECO:0000313" key="1">
    <source>
        <dbReference type="EMBL" id="SDL25358.1"/>
    </source>
</evidence>
<sequence>MSKLNTYIFASDLINAQRLLDAGVDINTKSNHNTYPIVAAIESAHPKNLEFVIINGADVNIDGGFPLAVAIDGCIDGMLQNRRSAPYPEALQMVGILLANGADLEIINDQHERPVDVIAAYATGSKHFFESLKTIFRPIIHDIDKLLVFKEDFS</sequence>
<dbReference type="STRING" id="1075417.SAMN05421823_10523"/>
<keyword evidence="2" id="KW-1185">Reference proteome</keyword>